<dbReference type="EMBL" id="MT144987">
    <property type="protein sequence ID" value="QJI02263.1"/>
    <property type="molecule type" value="Genomic_DNA"/>
</dbReference>
<name>A0A6M3XWS1_9ZZZZ</name>
<reference evidence="1" key="1">
    <citation type="submission" date="2020-03" db="EMBL/GenBank/DDBJ databases">
        <title>The deep terrestrial virosphere.</title>
        <authorList>
            <person name="Holmfeldt K."/>
            <person name="Nilsson E."/>
            <person name="Simone D."/>
            <person name="Lopez-Fernandez M."/>
            <person name="Wu X."/>
            <person name="de Brujin I."/>
            <person name="Lundin D."/>
            <person name="Andersson A."/>
            <person name="Bertilsson S."/>
            <person name="Dopson M."/>
        </authorList>
    </citation>
    <scope>NUCLEOTIDE SEQUENCE</scope>
    <source>
        <strain evidence="1">TM448B03047</strain>
    </source>
</reference>
<organism evidence="1">
    <name type="scientific">viral metagenome</name>
    <dbReference type="NCBI Taxonomy" id="1070528"/>
    <lineage>
        <taxon>unclassified sequences</taxon>
        <taxon>metagenomes</taxon>
        <taxon>organismal metagenomes</taxon>
    </lineage>
</organism>
<dbReference type="AlphaFoldDB" id="A0A6M3XWS1"/>
<protein>
    <submittedName>
        <fullName evidence="1">Uncharacterized protein</fullName>
    </submittedName>
</protein>
<gene>
    <name evidence="1" type="ORF">TM448B03047_0005</name>
</gene>
<evidence type="ECO:0000313" key="1">
    <source>
        <dbReference type="EMBL" id="QJI02263.1"/>
    </source>
</evidence>
<proteinExistence type="predicted"/>
<sequence length="75" mass="8465">MTTGDKEGKVIYLFLTTNKTVQDIATFTSTTMENVLHCIKNMKFNAPRDPASRINGSPSEQLYSYKELMDMGLVK</sequence>
<accession>A0A6M3XWS1</accession>